<dbReference type="InterPro" id="IPR036691">
    <property type="entry name" value="Endo/exonu/phosph_ase_sf"/>
</dbReference>
<dbReference type="GO" id="GO:0004519">
    <property type="term" value="F:endonuclease activity"/>
    <property type="evidence" value="ECO:0007669"/>
    <property type="project" value="UniProtKB-KW"/>
</dbReference>
<dbReference type="Proteomes" id="UP000703590">
    <property type="component" value="Unassembled WGS sequence"/>
</dbReference>
<dbReference type="RefSeq" id="WP_205458977.1">
    <property type="nucleotide sequence ID" value="NZ_JAFHKK010000011.1"/>
</dbReference>
<gene>
    <name evidence="2" type="ORF">JWV37_06525</name>
</gene>
<reference evidence="2 3" key="2">
    <citation type="submission" date="2021-02" db="EMBL/GenBank/DDBJ databases">
        <title>Sulfurospirillum tamanensis sp. nov.</title>
        <authorList>
            <person name="Frolova A."/>
            <person name="Merkel A."/>
            <person name="Slobodkin A."/>
        </authorList>
    </citation>
    <scope>NUCLEOTIDE SEQUENCE [LARGE SCALE GENOMIC DNA]</scope>
    <source>
        <strain evidence="2 3">T05b</strain>
    </source>
</reference>
<keyword evidence="2" id="KW-0540">Nuclease</keyword>
<reference evidence="2 3" key="3">
    <citation type="submission" date="2021-02" db="EMBL/GenBank/DDBJ databases">
        <authorList>
            <person name="Merkel A.Y."/>
        </authorList>
    </citation>
    <scope>NUCLEOTIDE SEQUENCE [LARGE SCALE GENOMIC DNA]</scope>
    <source>
        <strain evidence="2 3">T05b</strain>
    </source>
</reference>
<keyword evidence="2" id="KW-0378">Hydrolase</keyword>
<dbReference type="Pfam" id="PF19580">
    <property type="entry name" value="Exo_endo_phos_3"/>
    <property type="match status" value="1"/>
</dbReference>
<organism evidence="2 3">
    <name type="scientific">Sulfurospirillum tamanense</name>
    <dbReference type="NCBI Taxonomy" id="2813362"/>
    <lineage>
        <taxon>Bacteria</taxon>
        <taxon>Pseudomonadati</taxon>
        <taxon>Campylobacterota</taxon>
        <taxon>Epsilonproteobacteria</taxon>
        <taxon>Campylobacterales</taxon>
        <taxon>Sulfurospirillaceae</taxon>
        <taxon>Sulfurospirillum</taxon>
    </lineage>
</organism>
<comment type="caution">
    <text evidence="2">The sequence shown here is derived from an EMBL/GenBank/DDBJ whole genome shotgun (WGS) entry which is preliminary data.</text>
</comment>
<dbReference type="SUPFAM" id="SSF56219">
    <property type="entry name" value="DNase I-like"/>
    <property type="match status" value="1"/>
</dbReference>
<proteinExistence type="predicted"/>
<dbReference type="PANTHER" id="PTHR42834:SF1">
    <property type="entry name" value="ENDONUCLEASE_EXONUCLEASE_PHOSPHATASE FAMILY PROTEIN (AFU_ORTHOLOGUE AFUA_3G09210)"/>
    <property type="match status" value="1"/>
</dbReference>
<name>A0ABS2WS29_9BACT</name>
<reference evidence="3" key="1">
    <citation type="submission" date="2021-02" db="EMBL/GenBank/DDBJ databases">
        <title>Sulfurospirillum tamanensis sp. nov.</title>
        <authorList>
            <person name="Merkel A.Y."/>
        </authorList>
    </citation>
    <scope>NUCLEOTIDE SEQUENCE [LARGE SCALE GENOMIC DNA]</scope>
    <source>
        <strain evidence="3">T05b</strain>
    </source>
</reference>
<evidence type="ECO:0000313" key="2">
    <source>
        <dbReference type="EMBL" id="MBN2964427.1"/>
    </source>
</evidence>
<accession>A0ABS2WS29</accession>
<feature type="domain" description="Endonuclease/exonuclease/phosphatase" evidence="1">
    <location>
        <begin position="19"/>
        <end position="291"/>
    </location>
</feature>
<keyword evidence="2" id="KW-0255">Endonuclease</keyword>
<dbReference type="Gene3D" id="3.60.10.10">
    <property type="entry name" value="Endonuclease/exonuclease/phosphatase"/>
    <property type="match status" value="1"/>
</dbReference>
<protein>
    <submittedName>
        <fullName evidence="2">Endonuclease/exonuclease/phosphatase family protein</fullName>
    </submittedName>
</protein>
<dbReference type="InterPro" id="IPR005135">
    <property type="entry name" value="Endo/exonuclease/phosphatase"/>
</dbReference>
<keyword evidence="3" id="KW-1185">Reference proteome</keyword>
<sequence length="465" mass="53077">MIRLGVFWCALLTLVFGVSVGTYNVENLFDAKTQGSEYDDYTLGKLGWDEKMAQKKLANTIAVIRALDADILALQEVENEALMESLSKTLSYPYFAFAKPSHVATGVGVLSRYPFEQTEAIPLERGREMLWAKIKIDSEYLELVNVHWPSLRNPRERRLRAAQTLKTFVRGREKVLLLGDFNDPLGYESVLAETFGRLELRQGWFDPWFTQQERWSHDFFGDKKALDRMVLSQGLLNKEGLVYAWGSFERFSQPFFSTKNGSPYRWERRNRGKGAHTGRGYSDHFPLRLKLTTTQMQSSLNPVGLETVFSAKEGKANLFLKDATVVYVHNEGMVLGKEGRGVYVHKPDFEVSLGEVLDVWVHGVKNFQGMREISALHVERVSPKKRDIYAHMLPQSSLKEARPGDVMREVEGVVKQGRLVTSDGAVRLYAKNTSHLPKEGEYVRLERVRVGMYGGQKELILEERK</sequence>
<dbReference type="PANTHER" id="PTHR42834">
    <property type="entry name" value="ENDONUCLEASE/EXONUCLEASE/PHOSPHATASE FAMILY PROTEIN (AFU_ORTHOLOGUE AFUA_3G09210)"/>
    <property type="match status" value="1"/>
</dbReference>
<evidence type="ECO:0000259" key="1">
    <source>
        <dbReference type="Pfam" id="PF19580"/>
    </source>
</evidence>
<evidence type="ECO:0000313" key="3">
    <source>
        <dbReference type="Proteomes" id="UP000703590"/>
    </source>
</evidence>
<dbReference type="EMBL" id="JAFHKK010000011">
    <property type="protein sequence ID" value="MBN2964427.1"/>
    <property type="molecule type" value="Genomic_DNA"/>
</dbReference>